<feature type="region of interest" description="Disordered" evidence="1">
    <location>
        <begin position="27"/>
        <end position="70"/>
    </location>
</feature>
<sequence length="70" mass="7130">MSDDLMDAHAAIANAVAEEALAISRTATVTQPEPAPETLASAAPPARAAPKPRAAAKPRPATKPKPPPKK</sequence>
<comment type="caution">
    <text evidence="2">The sequence shown here is derived from an EMBL/GenBank/DDBJ whole genome shotgun (WGS) entry which is preliminary data.</text>
</comment>
<dbReference type="EMBL" id="JACHLN010000003">
    <property type="protein sequence ID" value="MBB4840447.1"/>
    <property type="molecule type" value="Genomic_DNA"/>
</dbReference>
<dbReference type="Proteomes" id="UP000575241">
    <property type="component" value="Unassembled WGS sequence"/>
</dbReference>
<gene>
    <name evidence="2" type="ORF">HNP52_003539</name>
</gene>
<feature type="compositionally biased region" description="Basic residues" evidence="1">
    <location>
        <begin position="54"/>
        <end position="70"/>
    </location>
</feature>
<keyword evidence="3" id="KW-1185">Reference proteome</keyword>
<reference evidence="2 3" key="1">
    <citation type="submission" date="2020-08" db="EMBL/GenBank/DDBJ databases">
        <title>Functional genomics of gut bacteria from endangered species of beetles.</title>
        <authorList>
            <person name="Carlos-Shanley C."/>
        </authorList>
    </citation>
    <scope>NUCLEOTIDE SEQUENCE [LARGE SCALE GENOMIC DNA]</scope>
    <source>
        <strain evidence="2 3">S00224</strain>
    </source>
</reference>
<name>A0A7W7K4A7_9SPHN</name>
<organism evidence="2 3">
    <name type="scientific">Sphingomonas kyeonggiensis</name>
    <dbReference type="NCBI Taxonomy" id="1268553"/>
    <lineage>
        <taxon>Bacteria</taxon>
        <taxon>Pseudomonadati</taxon>
        <taxon>Pseudomonadota</taxon>
        <taxon>Alphaproteobacteria</taxon>
        <taxon>Sphingomonadales</taxon>
        <taxon>Sphingomonadaceae</taxon>
        <taxon>Sphingomonas</taxon>
    </lineage>
</organism>
<evidence type="ECO:0000313" key="3">
    <source>
        <dbReference type="Proteomes" id="UP000575241"/>
    </source>
</evidence>
<accession>A0A7W7K4A7</accession>
<feature type="compositionally biased region" description="Low complexity" evidence="1">
    <location>
        <begin position="40"/>
        <end position="53"/>
    </location>
</feature>
<proteinExistence type="predicted"/>
<dbReference type="RefSeq" id="WP_184168910.1">
    <property type="nucleotide sequence ID" value="NZ_JACHLN010000003.1"/>
</dbReference>
<dbReference type="AlphaFoldDB" id="A0A7W7K4A7"/>
<protein>
    <submittedName>
        <fullName evidence="2">Uncharacterized protein</fullName>
    </submittedName>
</protein>
<evidence type="ECO:0000313" key="2">
    <source>
        <dbReference type="EMBL" id="MBB4840447.1"/>
    </source>
</evidence>
<evidence type="ECO:0000256" key="1">
    <source>
        <dbReference type="SAM" id="MobiDB-lite"/>
    </source>
</evidence>